<keyword evidence="2 4" id="KW-0863">Zinc-finger</keyword>
<dbReference type="Gramene" id="OPUNC11G07500.1">
    <property type="protein sequence ID" value="OPUNC11G07500.1"/>
    <property type="gene ID" value="OPUNC11G07500"/>
</dbReference>
<reference evidence="7" key="2">
    <citation type="submission" date="2018-05" db="EMBL/GenBank/DDBJ databases">
        <title>OpunRS2 (Oryza punctata Reference Sequence Version 2).</title>
        <authorList>
            <person name="Zhang J."/>
            <person name="Kudrna D."/>
            <person name="Lee S."/>
            <person name="Talag J."/>
            <person name="Welchert J."/>
            <person name="Wing R.A."/>
        </authorList>
    </citation>
    <scope>NUCLEOTIDE SEQUENCE [LARGE SCALE GENOMIC DNA]</scope>
</reference>
<dbReference type="EnsemblPlants" id="OPUNC11G07500.1">
    <property type="protein sequence ID" value="OPUNC11G07500.1"/>
    <property type="gene ID" value="OPUNC11G07500"/>
</dbReference>
<feature type="coiled-coil region" evidence="5">
    <location>
        <begin position="86"/>
        <end position="127"/>
    </location>
</feature>
<sequence>MASSRSDGSSSSSRRPAVSPILYQVGPMEYEPPVFCDCKAKVVRWISWSLDNPSRRYFKCRNARVWGCEFFAWCDGLTSNFLRELLNDLRDIVMSLRTDKQHLRQKVEECRARLEEESTGLEAARKELVAVREIVQDNLAEMTTLKARIRMCGLFVCGVVWQKLNVETQTEAFPEVTLTDALVELCECGTMACKSILAEPPCLVETIADALSLTICWDSC</sequence>
<proteinExistence type="predicted"/>
<keyword evidence="1" id="KW-0479">Metal-binding</keyword>
<reference evidence="7" key="1">
    <citation type="submission" date="2015-04" db="UniProtKB">
        <authorList>
            <consortium name="EnsemblPlants"/>
        </authorList>
    </citation>
    <scope>IDENTIFICATION</scope>
</reference>
<evidence type="ECO:0000313" key="8">
    <source>
        <dbReference type="Proteomes" id="UP000026962"/>
    </source>
</evidence>
<evidence type="ECO:0000256" key="5">
    <source>
        <dbReference type="SAM" id="Coils"/>
    </source>
</evidence>
<name>A0A0E0ME47_ORYPU</name>
<evidence type="ECO:0000256" key="2">
    <source>
        <dbReference type="ARBA" id="ARBA00022771"/>
    </source>
</evidence>
<protein>
    <recommendedName>
        <fullName evidence="6">GRF-type domain-containing protein</fullName>
    </recommendedName>
</protein>
<dbReference type="HOGENOM" id="CLU_1257852_0_0_1"/>
<evidence type="ECO:0000256" key="4">
    <source>
        <dbReference type="PROSITE-ProRule" id="PRU01343"/>
    </source>
</evidence>
<dbReference type="AlphaFoldDB" id="A0A0E0ME47"/>
<accession>A0A0E0ME47</accession>
<dbReference type="STRING" id="4537.A0A0E0ME47"/>
<keyword evidence="8" id="KW-1185">Reference proteome</keyword>
<dbReference type="InterPro" id="IPR010666">
    <property type="entry name" value="Znf_GRF"/>
</dbReference>
<dbReference type="PROSITE" id="PS51999">
    <property type="entry name" value="ZF_GRF"/>
    <property type="match status" value="1"/>
</dbReference>
<dbReference type="OMA" id="ARIRMCG"/>
<evidence type="ECO:0000259" key="6">
    <source>
        <dbReference type="PROSITE" id="PS51999"/>
    </source>
</evidence>
<evidence type="ECO:0000256" key="3">
    <source>
        <dbReference type="ARBA" id="ARBA00022833"/>
    </source>
</evidence>
<organism evidence="7">
    <name type="scientific">Oryza punctata</name>
    <name type="common">Red rice</name>
    <dbReference type="NCBI Taxonomy" id="4537"/>
    <lineage>
        <taxon>Eukaryota</taxon>
        <taxon>Viridiplantae</taxon>
        <taxon>Streptophyta</taxon>
        <taxon>Embryophyta</taxon>
        <taxon>Tracheophyta</taxon>
        <taxon>Spermatophyta</taxon>
        <taxon>Magnoliopsida</taxon>
        <taxon>Liliopsida</taxon>
        <taxon>Poales</taxon>
        <taxon>Poaceae</taxon>
        <taxon>BOP clade</taxon>
        <taxon>Oryzoideae</taxon>
        <taxon>Oryzeae</taxon>
        <taxon>Oryzinae</taxon>
        <taxon>Oryza</taxon>
    </lineage>
</organism>
<evidence type="ECO:0000256" key="1">
    <source>
        <dbReference type="ARBA" id="ARBA00022723"/>
    </source>
</evidence>
<evidence type="ECO:0000313" key="7">
    <source>
        <dbReference type="EnsemblPlants" id="OPUNC11G07500.1"/>
    </source>
</evidence>
<feature type="domain" description="GRF-type" evidence="6">
    <location>
        <begin position="36"/>
        <end position="77"/>
    </location>
</feature>
<dbReference type="Proteomes" id="UP000026962">
    <property type="component" value="Chromosome 11"/>
</dbReference>
<dbReference type="GO" id="GO:0008270">
    <property type="term" value="F:zinc ion binding"/>
    <property type="evidence" value="ECO:0007669"/>
    <property type="project" value="UniProtKB-KW"/>
</dbReference>
<keyword evidence="3" id="KW-0862">Zinc</keyword>
<dbReference type="PANTHER" id="PTHR33248">
    <property type="entry name" value="ZINC ION-BINDING PROTEIN"/>
    <property type="match status" value="1"/>
</dbReference>
<keyword evidence="5" id="KW-0175">Coiled coil</keyword>